<evidence type="ECO:0000313" key="2">
    <source>
        <dbReference type="EMBL" id="CAA9499629.1"/>
    </source>
</evidence>
<feature type="non-terminal residue" evidence="2">
    <location>
        <position position="1"/>
    </location>
</feature>
<feature type="compositionally biased region" description="Basic and acidic residues" evidence="1">
    <location>
        <begin position="499"/>
        <end position="515"/>
    </location>
</feature>
<reference evidence="2" key="1">
    <citation type="submission" date="2020-02" db="EMBL/GenBank/DDBJ databases">
        <authorList>
            <person name="Meier V. D."/>
        </authorList>
    </citation>
    <scope>NUCLEOTIDE SEQUENCE</scope>
    <source>
        <strain evidence="2">AVDCRST_MAG69</strain>
    </source>
</reference>
<proteinExistence type="predicted"/>
<feature type="compositionally biased region" description="Basic residues" evidence="1">
    <location>
        <begin position="484"/>
        <end position="498"/>
    </location>
</feature>
<sequence>VDLGSRGDSGDPSPADRPGGGGRGGGLLRVPPQDRSHRRLPPDGRGDRPQRTRPRAGSRGRRCRGRDRCPPPALHHRARVQPRPAQGAPPPAADRRWPAGAARHRPGLRAAPPGGRAGQRRPLHGPPGLALLYGDRSEGARRPRRGLLAARAHGRRGPALPGSRGGRHGPARPDAGALGRLGAGHRAGAGHRRRSRRPHPRAGAARRAAGARAGRAHLFAGALPAHGDRHLPGDRLRDLAGRRVGVARCLPGRPAGVRVALQLAGAGRDPAAADHLQRGLLRLGRDAARPRLPGGAPASGPRRRRRRARPQGRLRLDRPARVARAAGRGDRGGAGPRAGRRVLLRPGPGGRCRGPDARRARHGRHPEPDRRDRAPAGRHAGAGGTRRTRTPEAHAVASGSGVRPASGAAPGSRGRRAPVRPCRGRRLRALGARRDARADRARRPPGRDDAESRRCRGRPCSGSPRPARRPRTRPDPDRSGTLTRPRRGRARRRRRTSRPAREGDQGHATGRDGHRPRSLRGRRTRVAGGRRRRGRHRGDRGQRDPRGARPRALWARGRGDGRRRPRRALLLRRRPLRRRRRCRRDARWQRRGA</sequence>
<feature type="compositionally biased region" description="Basic and acidic residues" evidence="1">
    <location>
        <begin position="32"/>
        <end position="50"/>
    </location>
</feature>
<protein>
    <submittedName>
        <fullName evidence="2">Inner membrane protein, KefB/KefC family</fullName>
    </submittedName>
</protein>
<name>A0A6J4SHL9_9ACTN</name>
<feature type="compositionally biased region" description="Low complexity" evidence="1">
    <location>
        <begin position="201"/>
        <end position="213"/>
    </location>
</feature>
<feature type="compositionally biased region" description="Basic residues" evidence="1">
    <location>
        <begin position="516"/>
        <end position="538"/>
    </location>
</feature>
<feature type="compositionally biased region" description="Basic residues" evidence="1">
    <location>
        <begin position="51"/>
        <end position="65"/>
    </location>
</feature>
<feature type="compositionally biased region" description="Low complexity" evidence="1">
    <location>
        <begin position="290"/>
        <end position="300"/>
    </location>
</feature>
<feature type="compositionally biased region" description="Basic and acidic residues" evidence="1">
    <location>
        <begin position="432"/>
        <end position="454"/>
    </location>
</feature>
<feature type="compositionally biased region" description="Low complexity" evidence="1">
    <location>
        <begin position="146"/>
        <end position="162"/>
    </location>
</feature>
<accession>A0A6J4SHL9</accession>
<feature type="region of interest" description="Disordered" evidence="1">
    <location>
        <begin position="1"/>
        <end position="213"/>
    </location>
</feature>
<evidence type="ECO:0000256" key="1">
    <source>
        <dbReference type="SAM" id="MobiDB-lite"/>
    </source>
</evidence>
<feature type="compositionally biased region" description="Basic residues" evidence="1">
    <location>
        <begin position="188"/>
        <end position="200"/>
    </location>
</feature>
<feature type="region of interest" description="Disordered" evidence="1">
    <location>
        <begin position="283"/>
        <end position="568"/>
    </location>
</feature>
<organism evidence="2">
    <name type="scientific">uncultured Solirubrobacteraceae bacterium</name>
    <dbReference type="NCBI Taxonomy" id="1162706"/>
    <lineage>
        <taxon>Bacteria</taxon>
        <taxon>Bacillati</taxon>
        <taxon>Actinomycetota</taxon>
        <taxon>Thermoleophilia</taxon>
        <taxon>Solirubrobacterales</taxon>
        <taxon>Solirubrobacteraceae</taxon>
        <taxon>environmental samples</taxon>
    </lineage>
</organism>
<feature type="compositionally biased region" description="Basic and acidic residues" evidence="1">
    <location>
        <begin position="365"/>
        <end position="375"/>
    </location>
</feature>
<dbReference type="EMBL" id="CADCVP010000190">
    <property type="protein sequence ID" value="CAA9499629.1"/>
    <property type="molecule type" value="Genomic_DNA"/>
</dbReference>
<feature type="compositionally biased region" description="Basic residues" evidence="1">
    <location>
        <begin position="301"/>
        <end position="312"/>
    </location>
</feature>
<gene>
    <name evidence="2" type="ORF">AVDCRST_MAG69-1808</name>
</gene>
<feature type="compositionally biased region" description="Gly residues" evidence="1">
    <location>
        <begin position="18"/>
        <end position="27"/>
    </location>
</feature>
<feature type="non-terminal residue" evidence="2">
    <location>
        <position position="593"/>
    </location>
</feature>
<feature type="compositionally biased region" description="Basic residues" evidence="1">
    <location>
        <begin position="413"/>
        <end position="428"/>
    </location>
</feature>
<dbReference type="AlphaFoldDB" id="A0A6J4SHL9"/>